<accession>A0A388KGA8</accession>
<dbReference type="Gramene" id="GBG69069">
    <property type="protein sequence ID" value="GBG69069"/>
    <property type="gene ID" value="CBR_g3767"/>
</dbReference>
<protein>
    <recommendedName>
        <fullName evidence="3">Reverse transcriptase domain-containing protein</fullName>
    </recommendedName>
</protein>
<keyword evidence="2" id="KW-1185">Reference proteome</keyword>
<dbReference type="AlphaFoldDB" id="A0A388KGA8"/>
<sequence length="523" mass="59867">MFKVKRDRAVLRGIITRTIKLRFRFNVRKRLVVRIKFEETLRMYEISKCCKMKIRRTCDSATVAEFVCRRIRVVWIAARSVGQIIHNHRRMTRIGVNDCQCNCTESDKPKNEAGHVMFHFSESESIPTPLKNSKNIPVPRRNSGRALMAQLNHAFEEFFGSTNGGFKRDELEGCHGPEHFTEGIANEAVMNINHDLPGFVVAPIDHNQGDTLVRCPQIYGEAMDSMFVRSQGFQVMRIEEKDVIARSKERYVKEGYNKVAKWNDRGELGKAFIIPEHKDATRWWPICPSFRESSGRMCKLIGKAVNHMLWTLPKNSNFNLKRTRELLETVSNTNTKMTTRGIKRGMIGGSFDIKDMFSKLPHNVILAAVEWVTEYYESNGKNHVRVKKNGKGVTFGKAVGKVGWQTISMRTIVRFIRYDLQHTFIVAAGKVLRQIVGIPMGKSSSPAIACLLCAHYECQFLASLGYDRRLIQGCRLVDDVSIFIVVHTDKNGSLVRATKIMRRFQQCYHKDLTLVRTDEAASK</sequence>
<reference evidence="1 2" key="1">
    <citation type="journal article" date="2018" name="Cell">
        <title>The Chara Genome: Secondary Complexity and Implications for Plant Terrestrialization.</title>
        <authorList>
            <person name="Nishiyama T."/>
            <person name="Sakayama H."/>
            <person name="Vries J.D."/>
            <person name="Buschmann H."/>
            <person name="Saint-Marcoux D."/>
            <person name="Ullrich K.K."/>
            <person name="Haas F.B."/>
            <person name="Vanderstraeten L."/>
            <person name="Becker D."/>
            <person name="Lang D."/>
            <person name="Vosolsobe S."/>
            <person name="Rombauts S."/>
            <person name="Wilhelmsson P.K.I."/>
            <person name="Janitza P."/>
            <person name="Kern R."/>
            <person name="Heyl A."/>
            <person name="Rumpler F."/>
            <person name="Villalobos L.I.A.C."/>
            <person name="Clay J.M."/>
            <person name="Skokan R."/>
            <person name="Toyoda A."/>
            <person name="Suzuki Y."/>
            <person name="Kagoshima H."/>
            <person name="Schijlen E."/>
            <person name="Tajeshwar N."/>
            <person name="Catarino B."/>
            <person name="Hetherington A.J."/>
            <person name="Saltykova A."/>
            <person name="Bonnot C."/>
            <person name="Breuninger H."/>
            <person name="Symeonidi A."/>
            <person name="Radhakrishnan G.V."/>
            <person name="Van Nieuwerburgh F."/>
            <person name="Deforce D."/>
            <person name="Chang C."/>
            <person name="Karol K.G."/>
            <person name="Hedrich R."/>
            <person name="Ulvskov P."/>
            <person name="Glockner G."/>
            <person name="Delwiche C.F."/>
            <person name="Petrasek J."/>
            <person name="Van de Peer Y."/>
            <person name="Friml J."/>
            <person name="Beilby M."/>
            <person name="Dolan L."/>
            <person name="Kohara Y."/>
            <person name="Sugano S."/>
            <person name="Fujiyama A."/>
            <person name="Delaux P.-M."/>
            <person name="Quint M."/>
            <person name="TheiBen G."/>
            <person name="Hagemann M."/>
            <person name="Harholt J."/>
            <person name="Dunand C."/>
            <person name="Zachgo S."/>
            <person name="Langdale J."/>
            <person name="Maumus F."/>
            <person name="Straeten D.V.D."/>
            <person name="Gould S.B."/>
            <person name="Rensing S.A."/>
        </authorList>
    </citation>
    <scope>NUCLEOTIDE SEQUENCE [LARGE SCALE GENOMIC DNA]</scope>
    <source>
        <strain evidence="1 2">S276</strain>
    </source>
</reference>
<gene>
    <name evidence="1" type="ORF">CBR_g3767</name>
</gene>
<organism evidence="1 2">
    <name type="scientific">Chara braunii</name>
    <name type="common">Braun's stonewort</name>
    <dbReference type="NCBI Taxonomy" id="69332"/>
    <lineage>
        <taxon>Eukaryota</taxon>
        <taxon>Viridiplantae</taxon>
        <taxon>Streptophyta</taxon>
        <taxon>Charophyceae</taxon>
        <taxon>Charales</taxon>
        <taxon>Characeae</taxon>
        <taxon>Chara</taxon>
    </lineage>
</organism>
<proteinExistence type="predicted"/>
<comment type="caution">
    <text evidence="1">The sequence shown here is derived from an EMBL/GenBank/DDBJ whole genome shotgun (WGS) entry which is preliminary data.</text>
</comment>
<name>A0A388KGA8_CHABU</name>
<dbReference type="Proteomes" id="UP000265515">
    <property type="component" value="Unassembled WGS sequence"/>
</dbReference>
<dbReference type="EMBL" id="BFEA01000109">
    <property type="protein sequence ID" value="GBG69069.1"/>
    <property type="molecule type" value="Genomic_DNA"/>
</dbReference>
<evidence type="ECO:0008006" key="3">
    <source>
        <dbReference type="Google" id="ProtNLM"/>
    </source>
</evidence>
<evidence type="ECO:0000313" key="2">
    <source>
        <dbReference type="Proteomes" id="UP000265515"/>
    </source>
</evidence>
<evidence type="ECO:0000313" key="1">
    <source>
        <dbReference type="EMBL" id="GBG69069.1"/>
    </source>
</evidence>